<feature type="transmembrane region" description="Helical" evidence="6">
    <location>
        <begin position="34"/>
        <end position="56"/>
    </location>
</feature>
<comment type="subcellular location">
    <subcellularLocation>
        <location evidence="6">Cell membrane</location>
        <topology evidence="6">Multi-pass membrane protein</topology>
    </subcellularLocation>
    <subcellularLocation>
        <location evidence="1">Membrane</location>
        <topology evidence="1">Multi-pass membrane protein</topology>
    </subcellularLocation>
</comment>
<feature type="transmembrane region" description="Helical" evidence="6">
    <location>
        <begin position="239"/>
        <end position="263"/>
    </location>
</feature>
<comment type="similarity">
    <text evidence="2 6">Belongs to the CTL (choline transporter-like) family.</text>
</comment>
<dbReference type="PANTHER" id="PTHR12385">
    <property type="entry name" value="CHOLINE TRANSPORTER-LIKE (SLC FAMILY 44)"/>
    <property type="match status" value="1"/>
</dbReference>
<feature type="transmembrane region" description="Helical" evidence="6">
    <location>
        <begin position="291"/>
        <end position="310"/>
    </location>
</feature>
<organism evidence="8 10">
    <name type="scientific">Lingula anatina</name>
    <name type="common">Brachiopod</name>
    <name type="synonym">Lingula unguis</name>
    <dbReference type="NCBI Taxonomy" id="7574"/>
    <lineage>
        <taxon>Eukaryota</taxon>
        <taxon>Metazoa</taxon>
        <taxon>Spiralia</taxon>
        <taxon>Lophotrochozoa</taxon>
        <taxon>Brachiopoda</taxon>
        <taxon>Linguliformea</taxon>
        <taxon>Lingulata</taxon>
        <taxon>Lingulida</taxon>
        <taxon>Linguloidea</taxon>
        <taxon>Lingulidae</taxon>
        <taxon>Lingula</taxon>
    </lineage>
</organism>
<evidence type="ECO:0000256" key="5">
    <source>
        <dbReference type="ARBA" id="ARBA00023136"/>
    </source>
</evidence>
<name>A0A1S3J233_LINAN</name>
<keyword evidence="4 6" id="KW-1133">Transmembrane helix</keyword>
<dbReference type="Proteomes" id="UP000085678">
    <property type="component" value="Unplaced"/>
</dbReference>
<feature type="region of interest" description="Disordered" evidence="7">
    <location>
        <begin position="641"/>
        <end position="687"/>
    </location>
</feature>
<accession>A0A1S3J233</accession>
<keyword evidence="8" id="KW-1185">Reference proteome</keyword>
<feature type="transmembrane region" description="Helical" evidence="6">
    <location>
        <begin position="430"/>
        <end position="455"/>
    </location>
</feature>
<proteinExistence type="inferred from homology"/>
<evidence type="ECO:0000256" key="1">
    <source>
        <dbReference type="ARBA" id="ARBA00004141"/>
    </source>
</evidence>
<feature type="transmembrane region" description="Helical" evidence="6">
    <location>
        <begin position="568"/>
        <end position="592"/>
    </location>
</feature>
<dbReference type="GeneID" id="106169084"/>
<evidence type="ECO:0000313" key="8">
    <source>
        <dbReference type="Proteomes" id="UP000085678"/>
    </source>
</evidence>
<feature type="transmembrane region" description="Helical" evidence="6">
    <location>
        <begin position="316"/>
        <end position="337"/>
    </location>
</feature>
<evidence type="ECO:0000256" key="4">
    <source>
        <dbReference type="ARBA" id="ARBA00022989"/>
    </source>
</evidence>
<feature type="transmembrane region" description="Helical" evidence="6">
    <location>
        <begin position="388"/>
        <end position="418"/>
    </location>
</feature>
<feature type="transmembrane region" description="Helical" evidence="6">
    <location>
        <begin position="344"/>
        <end position="368"/>
    </location>
</feature>
<protein>
    <recommendedName>
        <fullName evidence="6">Choline transporter-like protein</fullName>
    </recommendedName>
</protein>
<feature type="transmembrane region" description="Helical" evidence="6">
    <location>
        <begin position="540"/>
        <end position="561"/>
    </location>
</feature>
<dbReference type="Pfam" id="PF04515">
    <property type="entry name" value="Choline_transpo"/>
    <property type="match status" value="1"/>
</dbReference>
<comment type="function">
    <text evidence="6">Choline transporter.</text>
</comment>
<sequence>MCGCCGCGDDGKDTEDGGQRGSNPMVKKRGCTDIIVLVVFILFWVGMIYIAVYSIVNGDAFRLLYGYDSYGNTCGEKNEMTVMSNFSGKDFHDRKYVFFMDIIRPKSSLEVCVEKCPDRELKNAQELIAFYNETGVSLTRYDITPYECTDKDLQNTKGPCPVFPVHHSADILSRCIPASFSNFTSNLKETVLGYLNEFDIFRYVIADLYASWKLMLLLAGIAFVLAIAVVVLIRFIASVVVWVILALAIIGSLAGTGFLWWTYVEKKNSMDMKTANEIPFLQIEIDSENAFLAYSIIATILTVILLLVILVLRKRIALAVALFNEAGKCIVAVPMILVQPVWTFICLILFYVYWVVVLAYISTAGTAVLDKDTGFVNYEESQPVRYMWWYHLVGLIWTSEFIIACQQLVVAGAVAKWYFTRDKKTLKNPLGDAVCMLILHHMGSVAFGAFIITLVKLPRWILMYLHEKLNGSQNKCAQYCLKCCICCLWCLEKCLKFLNQNAYTIVAIRGTNFCSSARKAFTTIVSNVLRVAAINSVGDFILFLGKVAVMTGTGAIGILMFKGDPNLHYFFIPVLLVFVFSYFIAHGFLSIYEMVIDALLLCFCEDCQINDGVTPGREYYMDPSLMKFVKNSSEAIAALNKRRDGGGEDVTDGGVPARESTPLRGEQPSPGGKADVTDDQQQETARI</sequence>
<evidence type="ECO:0000313" key="10">
    <source>
        <dbReference type="RefSeq" id="XP_013403884.1"/>
    </source>
</evidence>
<gene>
    <name evidence="9 10" type="primary">LOC106169084</name>
</gene>
<evidence type="ECO:0000256" key="7">
    <source>
        <dbReference type="SAM" id="MobiDB-lite"/>
    </source>
</evidence>
<dbReference type="OrthoDB" id="420519at2759"/>
<evidence type="ECO:0000313" key="9">
    <source>
        <dbReference type="RefSeq" id="XP_013403882.1"/>
    </source>
</evidence>
<feature type="transmembrane region" description="Helical" evidence="6">
    <location>
        <begin position="214"/>
        <end position="233"/>
    </location>
</feature>
<dbReference type="GO" id="GO:0022857">
    <property type="term" value="F:transmembrane transporter activity"/>
    <property type="evidence" value="ECO:0007669"/>
    <property type="project" value="UniProtKB-UniRule"/>
</dbReference>
<evidence type="ECO:0000256" key="6">
    <source>
        <dbReference type="RuleBase" id="RU368066"/>
    </source>
</evidence>
<dbReference type="GO" id="GO:0005886">
    <property type="term" value="C:plasma membrane"/>
    <property type="evidence" value="ECO:0007669"/>
    <property type="project" value="UniProtKB-SubCell"/>
</dbReference>
<dbReference type="RefSeq" id="XP_013403882.1">
    <property type="nucleotide sequence ID" value="XM_013548428.1"/>
</dbReference>
<dbReference type="PANTHER" id="PTHR12385:SF12">
    <property type="entry name" value="CHOLINE TRANSPORTER-LIKE PROTEIN"/>
    <property type="match status" value="1"/>
</dbReference>
<evidence type="ECO:0000256" key="2">
    <source>
        <dbReference type="ARBA" id="ARBA00007168"/>
    </source>
</evidence>
<keyword evidence="3 6" id="KW-0812">Transmembrane</keyword>
<keyword evidence="5 6" id="KW-0472">Membrane</keyword>
<dbReference type="AlphaFoldDB" id="A0A1S3J233"/>
<dbReference type="KEGG" id="lak:106169084"/>
<dbReference type="InterPro" id="IPR007603">
    <property type="entry name" value="Choline_transptr-like"/>
</dbReference>
<reference evidence="9 10" key="1">
    <citation type="submission" date="2025-04" db="UniProtKB">
        <authorList>
            <consortium name="RefSeq"/>
        </authorList>
    </citation>
    <scope>IDENTIFICATION</scope>
    <source>
        <tissue evidence="9 10">Gonads</tissue>
    </source>
</reference>
<evidence type="ECO:0000256" key="3">
    <source>
        <dbReference type="ARBA" id="ARBA00022692"/>
    </source>
</evidence>
<dbReference type="RefSeq" id="XP_013403884.1">
    <property type="nucleotide sequence ID" value="XM_013548430.1"/>
</dbReference>